<feature type="compositionally biased region" description="Low complexity" evidence="1">
    <location>
        <begin position="18"/>
        <end position="56"/>
    </location>
</feature>
<proteinExistence type="predicted"/>
<dbReference type="OrthoDB" id="10382507at2759"/>
<feature type="region of interest" description="Disordered" evidence="1">
    <location>
        <begin position="1"/>
        <end position="56"/>
    </location>
</feature>
<dbReference type="VEuPathDB" id="ToxoDB:ETH_00027385"/>
<evidence type="ECO:0000313" key="2">
    <source>
        <dbReference type="EMBL" id="CDJ38009.1"/>
    </source>
</evidence>
<dbReference type="RefSeq" id="XP_013228847.1">
    <property type="nucleotide sequence ID" value="XM_013373393.1"/>
</dbReference>
<accession>U6KJ99</accession>
<evidence type="ECO:0000256" key="1">
    <source>
        <dbReference type="SAM" id="MobiDB-lite"/>
    </source>
</evidence>
<reference evidence="2" key="2">
    <citation type="submission" date="2013-10" db="EMBL/GenBank/DDBJ databases">
        <authorList>
            <person name="Aslett M."/>
        </authorList>
    </citation>
    <scope>NUCLEOTIDE SEQUENCE [LARGE SCALE GENOMIC DNA]</scope>
    <source>
        <strain evidence="2">Houghton</strain>
    </source>
</reference>
<organism evidence="2 3">
    <name type="scientific">Eimeria tenella</name>
    <name type="common">Coccidian parasite</name>
    <dbReference type="NCBI Taxonomy" id="5802"/>
    <lineage>
        <taxon>Eukaryota</taxon>
        <taxon>Sar</taxon>
        <taxon>Alveolata</taxon>
        <taxon>Apicomplexa</taxon>
        <taxon>Conoidasida</taxon>
        <taxon>Coccidia</taxon>
        <taxon>Eucoccidiorida</taxon>
        <taxon>Eimeriorina</taxon>
        <taxon>Eimeriidae</taxon>
        <taxon>Eimeria</taxon>
    </lineage>
</organism>
<feature type="region of interest" description="Disordered" evidence="1">
    <location>
        <begin position="99"/>
        <end position="121"/>
    </location>
</feature>
<dbReference type="Proteomes" id="UP000030747">
    <property type="component" value="Unassembled WGS sequence"/>
</dbReference>
<gene>
    <name evidence="2" type="ORF">ETH_00027385</name>
</gene>
<dbReference type="GeneID" id="25254570"/>
<dbReference type="EMBL" id="HG673803">
    <property type="protein sequence ID" value="CDJ38009.1"/>
    <property type="molecule type" value="Genomic_DNA"/>
</dbReference>
<keyword evidence="3" id="KW-1185">Reference proteome</keyword>
<sequence>MLLGVRSRRRRSRGLRRGSGQAGASAGAPAVAGAVGPAARSGAPGKLDSSGSAAAAGLGPGVRMADLVAAKVYMSQHSALCGVASESQQLCEAQLQPLSSTLNKLPRGPSRPLDPLPERGG</sequence>
<evidence type="ECO:0000313" key="3">
    <source>
        <dbReference type="Proteomes" id="UP000030747"/>
    </source>
</evidence>
<protein>
    <submittedName>
        <fullName evidence="2">Uncharacterized protein</fullName>
    </submittedName>
</protein>
<feature type="compositionally biased region" description="Basic residues" evidence="1">
    <location>
        <begin position="1"/>
        <end position="16"/>
    </location>
</feature>
<reference evidence="2" key="1">
    <citation type="submission" date="2013-10" db="EMBL/GenBank/DDBJ databases">
        <title>Genomic analysis of the causative agents of coccidiosis in chickens.</title>
        <authorList>
            <person name="Reid A.J."/>
            <person name="Blake D."/>
            <person name="Billington K."/>
            <person name="Browne H."/>
            <person name="Dunn M."/>
            <person name="Hung S."/>
            <person name="Kawahara F."/>
            <person name="Miranda-Saavedra D."/>
            <person name="Mourier T."/>
            <person name="Nagra H."/>
            <person name="Otto T.D."/>
            <person name="Rawlings N."/>
            <person name="Sanchez A."/>
            <person name="Sanders M."/>
            <person name="Subramaniam C."/>
            <person name="Tay Y."/>
            <person name="Dear P."/>
            <person name="Doerig C."/>
            <person name="Gruber A."/>
            <person name="Parkinson J."/>
            <person name="Shirley M."/>
            <person name="Wan K.L."/>
            <person name="Berriman M."/>
            <person name="Tomley F."/>
            <person name="Pain A."/>
        </authorList>
    </citation>
    <scope>NUCLEOTIDE SEQUENCE [LARGE SCALE GENOMIC DNA]</scope>
    <source>
        <strain evidence="2">Houghton</strain>
    </source>
</reference>
<dbReference type="AlphaFoldDB" id="U6KJ99"/>
<name>U6KJ99_EIMTE</name>